<feature type="domain" description="N-acetyltransferase" evidence="1">
    <location>
        <begin position="58"/>
        <end position="199"/>
    </location>
</feature>
<reference evidence="2" key="1">
    <citation type="submission" date="2022-11" db="EMBL/GenBank/DDBJ databases">
        <authorList>
            <person name="Somphong A."/>
            <person name="Phongsopitanun W."/>
        </authorList>
    </citation>
    <scope>NUCLEOTIDE SEQUENCE</scope>
    <source>
        <strain evidence="2">Pm04-4</strain>
    </source>
</reference>
<dbReference type="RefSeq" id="WP_267565865.1">
    <property type="nucleotide sequence ID" value="NZ_JAPNTZ010000009.1"/>
</dbReference>
<dbReference type="EMBL" id="JAPNTZ010000009">
    <property type="protein sequence ID" value="MCY1141482.1"/>
    <property type="molecule type" value="Genomic_DNA"/>
</dbReference>
<gene>
    <name evidence="2" type="ORF">OWR29_26090</name>
</gene>
<keyword evidence="3" id="KW-1185">Reference proteome</keyword>
<name>A0ABT4B4Q9_9ACTN</name>
<dbReference type="PROSITE" id="PS51186">
    <property type="entry name" value="GNAT"/>
    <property type="match status" value="1"/>
</dbReference>
<organism evidence="2 3">
    <name type="scientific">Paractinoplanes pyxinae</name>
    <dbReference type="NCBI Taxonomy" id="2997416"/>
    <lineage>
        <taxon>Bacteria</taxon>
        <taxon>Bacillati</taxon>
        <taxon>Actinomycetota</taxon>
        <taxon>Actinomycetes</taxon>
        <taxon>Micromonosporales</taxon>
        <taxon>Micromonosporaceae</taxon>
        <taxon>Paractinoplanes</taxon>
    </lineage>
</organism>
<protein>
    <recommendedName>
        <fullName evidence="1">N-acetyltransferase domain-containing protein</fullName>
    </recommendedName>
</protein>
<sequence length="214" mass="22886">MFDAVIDTVLRLAGPDESDALVGLLTSTTEDPFLRWFGGEAGADASALRALLATDVAATLASGFIGVAVHGTDILAAALWTIHPVRAGVLAGSLRPHHRGLIAERLRRLQLLAEVRRPATPHHQLGLVVVQPNLRGHGLGALLLRGQHEYLDDIGLGAYAVTVDGSRRRLLLRCGYSDIGAPQLLPGATPVWSMWRPPKTDRKDVRAGVPMDSL</sequence>
<dbReference type="Gene3D" id="3.40.630.30">
    <property type="match status" value="1"/>
</dbReference>
<dbReference type="SUPFAM" id="SSF55729">
    <property type="entry name" value="Acyl-CoA N-acyltransferases (Nat)"/>
    <property type="match status" value="1"/>
</dbReference>
<dbReference type="InterPro" id="IPR016181">
    <property type="entry name" value="Acyl_CoA_acyltransferase"/>
</dbReference>
<accession>A0ABT4B4Q9</accession>
<comment type="caution">
    <text evidence="2">The sequence shown here is derived from an EMBL/GenBank/DDBJ whole genome shotgun (WGS) entry which is preliminary data.</text>
</comment>
<proteinExistence type="predicted"/>
<dbReference type="Proteomes" id="UP001151002">
    <property type="component" value="Unassembled WGS sequence"/>
</dbReference>
<dbReference type="InterPro" id="IPR000182">
    <property type="entry name" value="GNAT_dom"/>
</dbReference>
<evidence type="ECO:0000259" key="1">
    <source>
        <dbReference type="PROSITE" id="PS51186"/>
    </source>
</evidence>
<evidence type="ECO:0000313" key="3">
    <source>
        <dbReference type="Proteomes" id="UP001151002"/>
    </source>
</evidence>
<evidence type="ECO:0000313" key="2">
    <source>
        <dbReference type="EMBL" id="MCY1141482.1"/>
    </source>
</evidence>